<reference evidence="1 2" key="1">
    <citation type="submission" date="2023-10" db="EMBL/GenBank/DDBJ databases">
        <title>Genomes of two closely related lineages of the louse Polyplax serrata with different host specificities.</title>
        <authorList>
            <person name="Martinu J."/>
            <person name="Tarabai H."/>
            <person name="Stefka J."/>
            <person name="Hypsa V."/>
        </authorList>
    </citation>
    <scope>NUCLEOTIDE SEQUENCE [LARGE SCALE GENOMIC DNA]</scope>
    <source>
        <strain evidence="1">HR10_N</strain>
    </source>
</reference>
<accession>A0AAN8Q3P3</accession>
<dbReference type="AlphaFoldDB" id="A0AAN8Q3P3"/>
<organism evidence="1 2">
    <name type="scientific">Polyplax serrata</name>
    <name type="common">Common mouse louse</name>
    <dbReference type="NCBI Taxonomy" id="468196"/>
    <lineage>
        <taxon>Eukaryota</taxon>
        <taxon>Metazoa</taxon>
        <taxon>Ecdysozoa</taxon>
        <taxon>Arthropoda</taxon>
        <taxon>Hexapoda</taxon>
        <taxon>Insecta</taxon>
        <taxon>Pterygota</taxon>
        <taxon>Neoptera</taxon>
        <taxon>Paraneoptera</taxon>
        <taxon>Psocodea</taxon>
        <taxon>Troctomorpha</taxon>
        <taxon>Phthiraptera</taxon>
        <taxon>Anoplura</taxon>
        <taxon>Polyplacidae</taxon>
        <taxon>Polyplax</taxon>
    </lineage>
</organism>
<evidence type="ECO:0000313" key="1">
    <source>
        <dbReference type="EMBL" id="KAK6634690.1"/>
    </source>
</evidence>
<sequence length="104" mass="11986">MGQRTHNMSRTVVIRRNKMPSDTKEKVEKFKEKNSKNYGKLGGPMTNVQTKKSRISCLSQSAMWECVRLEKAAWKHCVQVPLGNCSYMSFNDRASVFSWHALCQ</sequence>
<comment type="caution">
    <text evidence="1">The sequence shown here is derived from an EMBL/GenBank/DDBJ whole genome shotgun (WGS) entry which is preliminary data.</text>
</comment>
<protein>
    <submittedName>
        <fullName evidence="1">Uncharacterized protein</fullName>
    </submittedName>
</protein>
<evidence type="ECO:0000313" key="2">
    <source>
        <dbReference type="Proteomes" id="UP001372834"/>
    </source>
</evidence>
<name>A0AAN8Q3P3_POLSC</name>
<dbReference type="EMBL" id="JAWJWE010000005">
    <property type="protein sequence ID" value="KAK6634690.1"/>
    <property type="molecule type" value="Genomic_DNA"/>
</dbReference>
<gene>
    <name evidence="1" type="ORF">RUM43_012092</name>
</gene>
<proteinExistence type="predicted"/>
<dbReference type="Proteomes" id="UP001372834">
    <property type="component" value="Unassembled WGS sequence"/>
</dbReference>